<sequence>MASKKVPPLLLLCCGSILTSINLQKVPDDKWKLQKISTTFPRNAVRVVNEPNMYVALWPRKDAPIMGSAWNDCGVVQCAFAADKKVFKGSQIEGGSIQLLIYEGNHVTNQFYYDWLPLLKWEFIEGNGRRELVQSGEAVPIFWKEKKALGNYDLDKKTATFAIADKFEEITEKNELKNMLVLVRTINGGPPGCTCEQCSSDEHASKNPLMVNDWGDFCCGSLWPADK</sequence>
<gene>
    <name evidence="2" type="ORF">OESDEN_24815</name>
</gene>
<keyword evidence="1" id="KW-0732">Signal</keyword>
<dbReference type="Pfam" id="PF12150">
    <property type="entry name" value="MFP2b"/>
    <property type="match status" value="1"/>
</dbReference>
<keyword evidence="3" id="KW-1185">Reference proteome</keyword>
<dbReference type="Proteomes" id="UP000053660">
    <property type="component" value="Unassembled WGS sequence"/>
</dbReference>
<name>A0A0B1RSF1_OESDE</name>
<proteinExistence type="predicted"/>
<protein>
    <submittedName>
        <fullName evidence="2">Uncharacterized protein</fullName>
    </submittedName>
</protein>
<dbReference type="PANTHER" id="PTHR31578:SF5">
    <property type="entry name" value="NEMATODE SPECIFIC PEPTIDE FAMILY"/>
    <property type="match status" value="1"/>
</dbReference>
<reference evidence="2 3" key="1">
    <citation type="submission" date="2014-03" db="EMBL/GenBank/DDBJ databases">
        <title>Draft genome of the hookworm Oesophagostomum dentatum.</title>
        <authorList>
            <person name="Mitreva M."/>
        </authorList>
    </citation>
    <scope>NUCLEOTIDE SEQUENCE [LARGE SCALE GENOMIC DNA]</scope>
    <source>
        <strain evidence="2 3">OD-Hann</strain>
    </source>
</reference>
<organism evidence="2 3">
    <name type="scientific">Oesophagostomum dentatum</name>
    <name type="common">Nodular worm</name>
    <dbReference type="NCBI Taxonomy" id="61180"/>
    <lineage>
        <taxon>Eukaryota</taxon>
        <taxon>Metazoa</taxon>
        <taxon>Ecdysozoa</taxon>
        <taxon>Nematoda</taxon>
        <taxon>Chromadorea</taxon>
        <taxon>Rhabditida</taxon>
        <taxon>Rhabditina</taxon>
        <taxon>Rhabditomorpha</taxon>
        <taxon>Strongyloidea</taxon>
        <taxon>Strongylidae</taxon>
        <taxon>Oesophagostomum</taxon>
    </lineage>
</organism>
<evidence type="ECO:0000256" key="1">
    <source>
        <dbReference type="SAM" id="SignalP"/>
    </source>
</evidence>
<dbReference type="SUPFAM" id="SSF141739">
    <property type="entry name" value="MFPT repeat-like"/>
    <property type="match status" value="1"/>
</dbReference>
<evidence type="ECO:0000313" key="3">
    <source>
        <dbReference type="Proteomes" id="UP000053660"/>
    </source>
</evidence>
<feature type="signal peptide" evidence="1">
    <location>
        <begin position="1"/>
        <end position="23"/>
    </location>
</feature>
<feature type="chain" id="PRO_5002082111" evidence="1">
    <location>
        <begin position="24"/>
        <end position="227"/>
    </location>
</feature>
<dbReference type="EMBL" id="KN612617">
    <property type="protein sequence ID" value="KHJ75569.1"/>
    <property type="molecule type" value="Genomic_DNA"/>
</dbReference>
<accession>A0A0B1RSF1</accession>
<dbReference type="PANTHER" id="PTHR31578">
    <property type="entry name" value="PROTEIN CBG21223-RELATED"/>
    <property type="match status" value="1"/>
</dbReference>
<dbReference type="InterPro" id="IPR021010">
    <property type="entry name" value="Cytosolic_motility_protein"/>
</dbReference>
<evidence type="ECO:0000313" key="2">
    <source>
        <dbReference type="EMBL" id="KHJ75569.1"/>
    </source>
</evidence>
<dbReference type="AlphaFoldDB" id="A0A0B1RSF1"/>
<dbReference type="OrthoDB" id="5863054at2759"/>